<keyword evidence="2" id="KW-1185">Reference proteome</keyword>
<dbReference type="OrthoDB" id="3512513at2"/>
<protein>
    <submittedName>
        <fullName evidence="1">Pyruvate dehydrogenase E1 component beta subunit</fullName>
    </submittedName>
</protein>
<accession>A0A1H7DWL0</accession>
<sequence>MLNSGTPAILFEDKVLYTESAHLNGSWDGLFRSRSVGPDTTWARVGLDEDAPPDWAIVAPGGMASRALTAMRRALLELELTCELLDSVLAVSGSVPSRRGGDASWSSRTV</sequence>
<organism evidence="1 2">
    <name type="scientific">Micromonospora phaseoli</name>
    <dbReference type="NCBI Taxonomy" id="1144548"/>
    <lineage>
        <taxon>Bacteria</taxon>
        <taxon>Bacillati</taxon>
        <taxon>Actinomycetota</taxon>
        <taxon>Actinomycetes</taxon>
        <taxon>Micromonosporales</taxon>
        <taxon>Micromonosporaceae</taxon>
        <taxon>Micromonospora</taxon>
    </lineage>
</organism>
<dbReference type="AlphaFoldDB" id="A0A1H7DWL0"/>
<proteinExistence type="predicted"/>
<dbReference type="STRING" id="1144548.SAMN05443287_11661"/>
<keyword evidence="1" id="KW-0670">Pyruvate</keyword>
<gene>
    <name evidence="1" type="ORF">SAMN05443287_11661</name>
</gene>
<evidence type="ECO:0000313" key="2">
    <source>
        <dbReference type="Proteomes" id="UP000198707"/>
    </source>
</evidence>
<dbReference type="EMBL" id="FNYV01000016">
    <property type="protein sequence ID" value="SEK04092.1"/>
    <property type="molecule type" value="Genomic_DNA"/>
</dbReference>
<dbReference type="Proteomes" id="UP000198707">
    <property type="component" value="Unassembled WGS sequence"/>
</dbReference>
<reference evidence="2" key="1">
    <citation type="submission" date="2016-10" db="EMBL/GenBank/DDBJ databases">
        <authorList>
            <person name="Varghese N."/>
            <person name="Submissions S."/>
        </authorList>
    </citation>
    <scope>NUCLEOTIDE SEQUENCE [LARGE SCALE GENOMIC DNA]</scope>
    <source>
        <strain evidence="2">CGMCC 4.7038</strain>
    </source>
</reference>
<name>A0A1H7DWL0_9ACTN</name>
<dbReference type="RefSeq" id="WP_092383117.1">
    <property type="nucleotide sequence ID" value="NZ_BOPI01000018.1"/>
</dbReference>
<evidence type="ECO:0000313" key="1">
    <source>
        <dbReference type="EMBL" id="SEK04092.1"/>
    </source>
</evidence>